<dbReference type="Proteomes" id="UP000838412">
    <property type="component" value="Chromosome 12"/>
</dbReference>
<keyword evidence="2" id="KW-1185">Reference proteome</keyword>
<sequence>MRGAVPRGGLANMEGGHARWTPMREQLIGTTGSEKVGQEDGSVIIDAISPAIMVTYIQLHSKVSKYLYSKINGKDAKERKSKEKPRETPKTKGDLKWLLGYSKRQRDDVVKNIYEKDYTFRRMLLEAVVHRRRESNEYWGDQVLPKPDLPP</sequence>
<protein>
    <submittedName>
        <fullName evidence="1">Hypp6489 protein</fullName>
    </submittedName>
</protein>
<reference evidence="1" key="1">
    <citation type="submission" date="2022-01" db="EMBL/GenBank/DDBJ databases">
        <authorList>
            <person name="Braso-Vives M."/>
        </authorList>
    </citation>
    <scope>NUCLEOTIDE SEQUENCE</scope>
</reference>
<dbReference type="EMBL" id="OV696697">
    <property type="protein sequence ID" value="CAH1242181.1"/>
    <property type="molecule type" value="Genomic_DNA"/>
</dbReference>
<name>A0A8J9YUY0_BRALA</name>
<evidence type="ECO:0000313" key="1">
    <source>
        <dbReference type="EMBL" id="CAH1242181.1"/>
    </source>
</evidence>
<accession>A0A8J9YUY0</accession>
<proteinExistence type="predicted"/>
<gene>
    <name evidence="1" type="primary">Hypp6489</name>
    <name evidence="1" type="ORF">BLAG_LOCUS5503</name>
</gene>
<evidence type="ECO:0000313" key="2">
    <source>
        <dbReference type="Proteomes" id="UP000838412"/>
    </source>
</evidence>
<organism evidence="1 2">
    <name type="scientific">Branchiostoma lanceolatum</name>
    <name type="common">Common lancelet</name>
    <name type="synonym">Amphioxus lanceolatum</name>
    <dbReference type="NCBI Taxonomy" id="7740"/>
    <lineage>
        <taxon>Eukaryota</taxon>
        <taxon>Metazoa</taxon>
        <taxon>Chordata</taxon>
        <taxon>Cephalochordata</taxon>
        <taxon>Leptocardii</taxon>
        <taxon>Amphioxiformes</taxon>
        <taxon>Branchiostomatidae</taxon>
        <taxon>Branchiostoma</taxon>
    </lineage>
</organism>
<dbReference type="AlphaFoldDB" id="A0A8J9YUY0"/>